<dbReference type="CDD" id="cd07067">
    <property type="entry name" value="HP_PGM_like"/>
    <property type="match status" value="1"/>
</dbReference>
<evidence type="ECO:0000313" key="1">
    <source>
        <dbReference type="EMBL" id="ETO67886.1"/>
    </source>
</evidence>
<organism evidence="1 2">
    <name type="scientific">Phytophthora nicotianae P1976</name>
    <dbReference type="NCBI Taxonomy" id="1317066"/>
    <lineage>
        <taxon>Eukaryota</taxon>
        <taxon>Sar</taxon>
        <taxon>Stramenopiles</taxon>
        <taxon>Oomycota</taxon>
        <taxon>Peronosporomycetes</taxon>
        <taxon>Peronosporales</taxon>
        <taxon>Peronosporaceae</taxon>
        <taxon>Phytophthora</taxon>
    </lineage>
</organism>
<dbReference type="InterPro" id="IPR050275">
    <property type="entry name" value="PGM_Phosphatase"/>
</dbReference>
<reference evidence="1 2" key="1">
    <citation type="submission" date="2013-11" db="EMBL/GenBank/DDBJ databases">
        <title>The Genome Sequence of Phytophthora parasitica P1976.</title>
        <authorList>
            <consortium name="The Broad Institute Genomics Platform"/>
            <person name="Russ C."/>
            <person name="Tyler B."/>
            <person name="Panabieres F."/>
            <person name="Shan W."/>
            <person name="Tripathy S."/>
            <person name="Grunwald N."/>
            <person name="Machado M."/>
            <person name="Johnson C.S."/>
            <person name="Walker B."/>
            <person name="Young S."/>
            <person name="Zeng Q."/>
            <person name="Gargeya S."/>
            <person name="Fitzgerald M."/>
            <person name="Haas B."/>
            <person name="Abouelleil A."/>
            <person name="Allen A.W."/>
            <person name="Alvarado L."/>
            <person name="Arachchi H.M."/>
            <person name="Berlin A.M."/>
            <person name="Chapman S.B."/>
            <person name="Gainer-Dewar J."/>
            <person name="Goldberg J."/>
            <person name="Griggs A."/>
            <person name="Gujja S."/>
            <person name="Hansen M."/>
            <person name="Howarth C."/>
            <person name="Imamovic A."/>
            <person name="Ireland A."/>
            <person name="Larimer J."/>
            <person name="McCowan C."/>
            <person name="Murphy C."/>
            <person name="Pearson M."/>
            <person name="Poon T.W."/>
            <person name="Priest M."/>
            <person name="Roberts A."/>
            <person name="Saif S."/>
            <person name="Shea T."/>
            <person name="Sisk P."/>
            <person name="Sykes S."/>
            <person name="Wortman J."/>
            <person name="Nusbaum C."/>
            <person name="Birren B."/>
        </authorList>
    </citation>
    <scope>NUCLEOTIDE SEQUENCE [LARGE SCALE GENOMIC DNA]</scope>
    <source>
        <strain evidence="1 2">P1976</strain>
    </source>
</reference>
<dbReference type="SUPFAM" id="SSF53254">
    <property type="entry name" value="Phosphoglycerate mutase-like"/>
    <property type="match status" value="1"/>
</dbReference>
<dbReference type="Proteomes" id="UP000028582">
    <property type="component" value="Unassembled WGS sequence"/>
</dbReference>
<dbReference type="GO" id="GO:0016791">
    <property type="term" value="F:phosphatase activity"/>
    <property type="evidence" value="ECO:0007669"/>
    <property type="project" value="TreeGrafter"/>
</dbReference>
<dbReference type="InterPro" id="IPR029033">
    <property type="entry name" value="His_PPase_superfam"/>
</dbReference>
<accession>A0A080ZMM5</accession>
<dbReference type="EMBL" id="ANJA01002814">
    <property type="protein sequence ID" value="ETO67886.1"/>
    <property type="molecule type" value="Genomic_DNA"/>
</dbReference>
<comment type="caution">
    <text evidence="1">The sequence shown here is derived from an EMBL/GenBank/DDBJ whole genome shotgun (WGS) entry which is preliminary data.</text>
</comment>
<dbReference type="Gene3D" id="3.40.50.1240">
    <property type="entry name" value="Phosphoglycerate mutase-like"/>
    <property type="match status" value="1"/>
</dbReference>
<dbReference type="OrthoDB" id="496981at2759"/>
<dbReference type="Pfam" id="PF00300">
    <property type="entry name" value="His_Phos_1"/>
    <property type="match status" value="1"/>
</dbReference>
<dbReference type="GO" id="GO:0005737">
    <property type="term" value="C:cytoplasm"/>
    <property type="evidence" value="ECO:0007669"/>
    <property type="project" value="TreeGrafter"/>
</dbReference>
<sequence>MEQCTSTGQMAGVSDSDTSGTSAVKIVDGFFIPKVSDVNAELLLFKRFNKIPTSWRAFQQQIDLLIKSSRNVKVVYFVRHAQGYHNLAEEKYGVGRWEDEFARTDEFLDPDLTPFGVEDAKSKGSSSVKAELERGMPPIERIITSPLSRAIQTAQSFLTTDQVPNQPFLCMENCREVLDCYTFDKRRPLSEIKQKFPYVDFSRMKDEEDVLWSATHHETEDEIQERARNFLSELFDAVPERYVVVVSHVCFIQAVCAITMGIHFRPDNCEVVPLVLEAT</sequence>
<dbReference type="PANTHER" id="PTHR48100">
    <property type="entry name" value="BROAD-SPECIFICITY PHOSPHATASE YOR283W-RELATED"/>
    <property type="match status" value="1"/>
</dbReference>
<dbReference type="InterPro" id="IPR013078">
    <property type="entry name" value="His_Pase_superF_clade-1"/>
</dbReference>
<dbReference type="SMART" id="SM00855">
    <property type="entry name" value="PGAM"/>
    <property type="match status" value="1"/>
</dbReference>
<proteinExistence type="predicted"/>
<protein>
    <submittedName>
        <fullName evidence="1">Uncharacterized protein</fullName>
    </submittedName>
</protein>
<dbReference type="AlphaFoldDB" id="A0A080ZMM5"/>
<evidence type="ECO:0000313" key="2">
    <source>
        <dbReference type="Proteomes" id="UP000028582"/>
    </source>
</evidence>
<gene>
    <name evidence="1" type="ORF">F444_15222</name>
</gene>
<name>A0A080ZMM5_PHYNI</name>
<dbReference type="PANTHER" id="PTHR48100:SF1">
    <property type="entry name" value="HISTIDINE PHOSPHATASE FAMILY PROTEIN-RELATED"/>
    <property type="match status" value="1"/>
</dbReference>